<organism evidence="3 4">
    <name type="scientific">Massilia forsythiae</name>
    <dbReference type="NCBI Taxonomy" id="2728020"/>
    <lineage>
        <taxon>Bacteria</taxon>
        <taxon>Pseudomonadati</taxon>
        <taxon>Pseudomonadota</taxon>
        <taxon>Betaproteobacteria</taxon>
        <taxon>Burkholderiales</taxon>
        <taxon>Oxalobacteraceae</taxon>
        <taxon>Telluria group</taxon>
        <taxon>Massilia</taxon>
    </lineage>
</organism>
<sequence>MTPTSSPPRPRHPRCRRRQRGVAAVEAAVLIPVMLVLFTFPVFLARVYWHYTVAQKAAQDAARYLSTVSRQEMRSTTLSAAASNVATAIARTELAELAPEGSSATPIVQCDMRPCGSQAGVVPGTVRVAVTFNMFDTFFGVVDSGRYGLRINADVTMDYAGI</sequence>
<dbReference type="KEGG" id="mfy:HH212_17515"/>
<protein>
    <submittedName>
        <fullName evidence="3">Pilus assembly protein</fullName>
    </submittedName>
</protein>
<dbReference type="Pfam" id="PF07811">
    <property type="entry name" value="TadE"/>
    <property type="match status" value="1"/>
</dbReference>
<gene>
    <name evidence="3" type="ORF">HH212_17515</name>
</gene>
<evidence type="ECO:0000313" key="3">
    <source>
        <dbReference type="EMBL" id="QJE01604.1"/>
    </source>
</evidence>
<evidence type="ECO:0000259" key="2">
    <source>
        <dbReference type="Pfam" id="PF07811"/>
    </source>
</evidence>
<evidence type="ECO:0000313" key="4">
    <source>
        <dbReference type="Proteomes" id="UP000502415"/>
    </source>
</evidence>
<keyword evidence="1" id="KW-0472">Membrane</keyword>
<keyword evidence="1" id="KW-0812">Transmembrane</keyword>
<proteinExistence type="predicted"/>
<feature type="transmembrane region" description="Helical" evidence="1">
    <location>
        <begin position="21"/>
        <end position="49"/>
    </location>
</feature>
<dbReference type="AlphaFoldDB" id="A0A7Z2VYR3"/>
<dbReference type="RefSeq" id="WP_170203643.1">
    <property type="nucleotide sequence ID" value="NZ_CP051685.1"/>
</dbReference>
<evidence type="ECO:0000256" key="1">
    <source>
        <dbReference type="SAM" id="Phobius"/>
    </source>
</evidence>
<dbReference type="Proteomes" id="UP000502415">
    <property type="component" value="Chromosome"/>
</dbReference>
<reference evidence="3 4" key="1">
    <citation type="submission" date="2020-04" db="EMBL/GenBank/DDBJ databases">
        <title>Genome sequencing of novel species.</title>
        <authorList>
            <person name="Heo J."/>
            <person name="Kim S.-J."/>
            <person name="Kim J.-S."/>
            <person name="Hong S.-B."/>
            <person name="Kwon S.-W."/>
        </authorList>
    </citation>
    <scope>NUCLEOTIDE SEQUENCE [LARGE SCALE GENOMIC DNA]</scope>
    <source>
        <strain evidence="3 4">GN2-R2</strain>
    </source>
</reference>
<keyword evidence="4" id="KW-1185">Reference proteome</keyword>
<keyword evidence="1" id="KW-1133">Transmembrane helix</keyword>
<accession>A0A7Z2VYR3</accession>
<feature type="domain" description="TadE-like" evidence="2">
    <location>
        <begin position="21"/>
        <end position="63"/>
    </location>
</feature>
<dbReference type="InterPro" id="IPR012495">
    <property type="entry name" value="TadE-like_dom"/>
</dbReference>
<name>A0A7Z2VYR3_9BURK</name>
<dbReference type="EMBL" id="CP051685">
    <property type="protein sequence ID" value="QJE01604.1"/>
    <property type="molecule type" value="Genomic_DNA"/>
</dbReference>